<dbReference type="OrthoDB" id="552664at2759"/>
<reference evidence="3" key="1">
    <citation type="submission" date="2022-02" db="EMBL/GenBank/DDBJ databases">
        <authorList>
            <person name="Henning P.M."/>
            <person name="McCubbin A.G."/>
            <person name="Shore J.S."/>
        </authorList>
    </citation>
    <scope>NUCLEOTIDE SEQUENCE</scope>
    <source>
        <strain evidence="3">F60SS</strain>
        <tissue evidence="3">Leaves</tissue>
    </source>
</reference>
<protein>
    <submittedName>
        <fullName evidence="3">Uncharacterized protein</fullName>
    </submittedName>
</protein>
<feature type="transmembrane region" description="Helical" evidence="2">
    <location>
        <begin position="126"/>
        <end position="144"/>
    </location>
</feature>
<evidence type="ECO:0000256" key="2">
    <source>
        <dbReference type="SAM" id="Phobius"/>
    </source>
</evidence>
<dbReference type="AlphaFoldDB" id="A0A9Q0GJ08"/>
<dbReference type="SUPFAM" id="SSF48452">
    <property type="entry name" value="TPR-like"/>
    <property type="match status" value="1"/>
</dbReference>
<dbReference type="PANTHER" id="PTHR36888:SF2">
    <property type="entry name" value="TETRATRICOPEPTIDE REPEAT (TPR)-LIKE SUPERFAMILY PROTEIN"/>
    <property type="match status" value="1"/>
</dbReference>
<keyword evidence="2" id="KW-0472">Membrane</keyword>
<proteinExistence type="predicted"/>
<dbReference type="Gene3D" id="1.25.40.10">
    <property type="entry name" value="Tetratricopeptide repeat domain"/>
    <property type="match status" value="1"/>
</dbReference>
<dbReference type="EMBL" id="JAKUCV010000222">
    <property type="protein sequence ID" value="KAJ4850782.1"/>
    <property type="molecule type" value="Genomic_DNA"/>
</dbReference>
<dbReference type="Proteomes" id="UP001141552">
    <property type="component" value="Unassembled WGS sequence"/>
</dbReference>
<evidence type="ECO:0000256" key="1">
    <source>
        <dbReference type="SAM" id="MobiDB-lite"/>
    </source>
</evidence>
<keyword evidence="2" id="KW-1133">Transmembrane helix</keyword>
<accession>A0A9Q0GJ08</accession>
<gene>
    <name evidence="3" type="ORF">Tsubulata_013833</name>
</gene>
<organism evidence="3 4">
    <name type="scientific">Turnera subulata</name>
    <dbReference type="NCBI Taxonomy" id="218843"/>
    <lineage>
        <taxon>Eukaryota</taxon>
        <taxon>Viridiplantae</taxon>
        <taxon>Streptophyta</taxon>
        <taxon>Embryophyta</taxon>
        <taxon>Tracheophyta</taxon>
        <taxon>Spermatophyta</taxon>
        <taxon>Magnoliopsida</taxon>
        <taxon>eudicotyledons</taxon>
        <taxon>Gunneridae</taxon>
        <taxon>Pentapetalae</taxon>
        <taxon>rosids</taxon>
        <taxon>fabids</taxon>
        <taxon>Malpighiales</taxon>
        <taxon>Passifloraceae</taxon>
        <taxon>Turnera</taxon>
    </lineage>
</organism>
<feature type="region of interest" description="Disordered" evidence="1">
    <location>
        <begin position="384"/>
        <end position="408"/>
    </location>
</feature>
<name>A0A9Q0GJ08_9ROSI</name>
<evidence type="ECO:0000313" key="3">
    <source>
        <dbReference type="EMBL" id="KAJ4850782.1"/>
    </source>
</evidence>
<feature type="region of interest" description="Disordered" evidence="1">
    <location>
        <begin position="273"/>
        <end position="308"/>
    </location>
</feature>
<comment type="caution">
    <text evidence="3">The sequence shown here is derived from an EMBL/GenBank/DDBJ whole genome shotgun (WGS) entry which is preliminary data.</text>
</comment>
<dbReference type="PANTHER" id="PTHR36888">
    <property type="entry name" value="TETRATRICOPEPTIDE-LIKE HELICAL DOMAIN-CONTAINING PROTEIN-RELATED"/>
    <property type="match status" value="1"/>
</dbReference>
<reference evidence="3" key="2">
    <citation type="journal article" date="2023" name="Plants (Basel)">
        <title>Annotation of the Turnera subulata (Passifloraceae) Draft Genome Reveals the S-Locus Evolved after the Divergence of Turneroideae from Passifloroideae in a Stepwise Manner.</title>
        <authorList>
            <person name="Henning P.M."/>
            <person name="Roalson E.H."/>
            <person name="Mir W."/>
            <person name="McCubbin A.G."/>
            <person name="Shore J.S."/>
        </authorList>
    </citation>
    <scope>NUCLEOTIDE SEQUENCE</scope>
    <source>
        <strain evidence="3">F60SS</strain>
    </source>
</reference>
<evidence type="ECO:0000313" key="4">
    <source>
        <dbReference type="Proteomes" id="UP001141552"/>
    </source>
</evidence>
<sequence>MKTLIDVNPINHTHLQFPPPIFLFHFPSLSRQNKKFLRHISCSKLIYPLKPPILSPINSSLTTNAISYGGWEDVGLDGDSVNSGESTPLRSFLLSLGIDDKKHVFTFLLGAFLAFAIARVKVSSIVVFPASALVFAVGFSIGFVRGGNFNEFSVSAIKRKAKEETFRVYGEKLRTLVEFFDGFDSKVDNLKRAIDTKEIELSDLEEFVDAIESIKSSALSTRGVVEATIDNVDTANGVLVENQKSSRKRKENGETGFVLLQYIGSFFGEKSINSKPSKQKNKDNVKQGTLEDLESEQSRGNNSAPEMKRRVIDATDNGKGNTDTLFFQDAIGRSALDWDEEKRIRIVPENAKLNRGEMNGYVKRRNDGKRYFVNDNIEQFANDRAASRRMDQDSETEEWESNGNPHDSVDFSVRLKHIETKASFTRRQTSGKTNGTYRSSYRRNMSEDEIFNSQVGERMMNNDLDVDDYNPTADGFGPSSPISDDVLFDRHLTEANNLLKKAKDCMRGRRDEEQAEIILYKSAKLLSKAIAMKPMSLLAVGQLGNTYLLHGELKLRISRELRSLLSRRDPLSFENHSRILKGLNDQAMQKDKVASVLVDVCEECEELLVEAGRKYRMALSIDGNDARALYNWGLALSFRAQLIADIGPEAAIDADKVFLAAIDKFDAMMSKSNDFAPDALFRWGVALQHRSRLRPSNSKEKVKLLQQAKRLYEDALQMDSDNPQVREALSVCVSELNRRLL</sequence>
<dbReference type="InterPro" id="IPR011990">
    <property type="entry name" value="TPR-like_helical_dom_sf"/>
</dbReference>
<keyword evidence="2" id="KW-0812">Transmembrane</keyword>
<keyword evidence="4" id="KW-1185">Reference proteome</keyword>